<protein>
    <submittedName>
        <fullName evidence="1">Uncharacterized protein</fullName>
    </submittedName>
</protein>
<accession>A0ABW4VQ17</accession>
<dbReference type="Proteomes" id="UP001597361">
    <property type="component" value="Unassembled WGS sequence"/>
</dbReference>
<evidence type="ECO:0000313" key="2">
    <source>
        <dbReference type="Proteomes" id="UP001597361"/>
    </source>
</evidence>
<comment type="caution">
    <text evidence="1">The sequence shown here is derived from an EMBL/GenBank/DDBJ whole genome shotgun (WGS) entry which is preliminary data.</text>
</comment>
<dbReference type="EMBL" id="JBHUHR010000039">
    <property type="protein sequence ID" value="MFD2036188.1"/>
    <property type="molecule type" value="Genomic_DNA"/>
</dbReference>
<dbReference type="RefSeq" id="WP_376887218.1">
    <property type="nucleotide sequence ID" value="NZ_JBHUHR010000039.1"/>
</dbReference>
<proteinExistence type="predicted"/>
<organism evidence="1 2">
    <name type="scientific">Belliella marina</name>
    <dbReference type="NCBI Taxonomy" id="1644146"/>
    <lineage>
        <taxon>Bacteria</taxon>
        <taxon>Pseudomonadati</taxon>
        <taxon>Bacteroidota</taxon>
        <taxon>Cytophagia</taxon>
        <taxon>Cytophagales</taxon>
        <taxon>Cyclobacteriaceae</taxon>
        <taxon>Belliella</taxon>
    </lineage>
</organism>
<evidence type="ECO:0000313" key="1">
    <source>
        <dbReference type="EMBL" id="MFD2036188.1"/>
    </source>
</evidence>
<keyword evidence="2" id="KW-1185">Reference proteome</keyword>
<reference evidence="2" key="1">
    <citation type="journal article" date="2019" name="Int. J. Syst. Evol. Microbiol.">
        <title>The Global Catalogue of Microorganisms (GCM) 10K type strain sequencing project: providing services to taxonomists for standard genome sequencing and annotation.</title>
        <authorList>
            <consortium name="The Broad Institute Genomics Platform"/>
            <consortium name="The Broad Institute Genome Sequencing Center for Infectious Disease"/>
            <person name="Wu L."/>
            <person name="Ma J."/>
        </authorList>
    </citation>
    <scope>NUCLEOTIDE SEQUENCE [LARGE SCALE GENOMIC DNA]</scope>
    <source>
        <strain evidence="2">CGMCC 1.15180</strain>
    </source>
</reference>
<name>A0ABW4VQ17_9BACT</name>
<sequence length="469" mass="50868">MRQFLSNVTNLKAHFKVICFLSFFIVFVGIQQSSLAQGLYTARGYWEESNKETYKTIKHKQNVGDPVSDEEMSYLLDFEDYLNNYYQKLSEGEKELFHKMKPQWDREIFQPIRKQDRDDDFEWRGRDRAINIAYGIYYGASLVSLFEIDNAAVVGIPLITGGLWAMGPVINPQKYEGIDRSVVRAGNTGKFLGLIYGGSLGLAVGGNGRNEGKTAFVMSTLGSIALGEVAFQMQKKKRYSEGHIEIMRHHGILGSYVGLSTIAAADGDNGRVYGLASLVGGATGLALGNITSKSYAFTKGDGRYVTNMSSIGVGIGFAIAGQIAIDNDGSSALFLIPAGLSIAGTTIAQRATRGVNLTNKQGSTINYASGGAALLGLGIAAIAESSSTVVWIGLPSGLALVTQEILFSKYKNENLNFNLSGKNNDGSVNYTFKIHPENYFVNQQLQAKATALSSYSQLSAPIVNFKLSF</sequence>
<gene>
    <name evidence="1" type="ORF">ACFSKL_15400</name>
</gene>